<keyword evidence="5" id="KW-1185">Reference proteome</keyword>
<dbReference type="AlphaFoldDB" id="A0A2D1U8Q4"/>
<evidence type="ECO:0000259" key="2">
    <source>
        <dbReference type="Pfam" id="PF00534"/>
    </source>
</evidence>
<feature type="domain" description="Glycosyl transferase family 1" evidence="2">
    <location>
        <begin position="189"/>
        <end position="328"/>
    </location>
</feature>
<dbReference type="InterPro" id="IPR001296">
    <property type="entry name" value="Glyco_trans_1"/>
</dbReference>
<dbReference type="KEGG" id="pgs:CPT03_16675"/>
<reference evidence="4 5" key="1">
    <citation type="submission" date="2017-10" db="EMBL/GenBank/DDBJ databases">
        <title>Whole genome of Pedobacter ginsengisoli T01R-27 isolated from tomato rhizosphere.</title>
        <authorList>
            <person name="Weon H.-Y."/>
            <person name="Lee S.A."/>
            <person name="Sang M.K."/>
            <person name="Song J."/>
        </authorList>
    </citation>
    <scope>NUCLEOTIDE SEQUENCE [LARGE SCALE GENOMIC DNA]</scope>
    <source>
        <strain evidence="4 5">T01R-27</strain>
    </source>
</reference>
<dbReference type="Proteomes" id="UP000223749">
    <property type="component" value="Chromosome"/>
</dbReference>
<organism evidence="4 5">
    <name type="scientific">Pedobacter ginsengisoli</name>
    <dbReference type="NCBI Taxonomy" id="363852"/>
    <lineage>
        <taxon>Bacteria</taxon>
        <taxon>Pseudomonadati</taxon>
        <taxon>Bacteroidota</taxon>
        <taxon>Sphingobacteriia</taxon>
        <taxon>Sphingobacteriales</taxon>
        <taxon>Sphingobacteriaceae</taxon>
        <taxon>Pedobacter</taxon>
    </lineage>
</organism>
<dbReference type="Gene3D" id="3.40.50.2000">
    <property type="entry name" value="Glycogen Phosphorylase B"/>
    <property type="match status" value="2"/>
</dbReference>
<dbReference type="EMBL" id="CP024091">
    <property type="protein sequence ID" value="ATP57981.1"/>
    <property type="molecule type" value="Genomic_DNA"/>
</dbReference>
<dbReference type="InterPro" id="IPR015393">
    <property type="entry name" value="DUF1972"/>
</dbReference>
<dbReference type="OrthoDB" id="9792269at2"/>
<evidence type="ECO:0000256" key="1">
    <source>
        <dbReference type="ARBA" id="ARBA00022679"/>
    </source>
</evidence>
<accession>A0A2D1U8Q4</accession>
<dbReference type="RefSeq" id="WP_099439889.1">
    <property type="nucleotide sequence ID" value="NZ_CP024091.1"/>
</dbReference>
<dbReference type="PANTHER" id="PTHR46401">
    <property type="entry name" value="GLYCOSYLTRANSFERASE WBBK-RELATED"/>
    <property type="match status" value="1"/>
</dbReference>
<protein>
    <submittedName>
        <fullName evidence="4">Glycosyl transferase</fullName>
    </submittedName>
</protein>
<feature type="domain" description="DUF1972" evidence="3">
    <location>
        <begin position="3"/>
        <end position="172"/>
    </location>
</feature>
<dbReference type="Pfam" id="PF09314">
    <property type="entry name" value="DUF1972"/>
    <property type="match status" value="1"/>
</dbReference>
<sequence length="369" mass="41732">MKIAIIGTRGYPYVYGGFETMVRELSERLVKKDVEVHVYCQKNLFNPRPPQVNGVHLHYLPTIKGKSVNQIIHCFLSVIHATFSSADVIFVVNLAAGPMGWIPKLTGKKTIINVDGLEWLRPKWKGLGGMYFYFAAKMAVRLFDRIITDAEAMRKIYLEEFHTDSKVIAYGAPPFKPAGEELIERFRLNKGEYYLIVGRLIPDNNADLIIKGFLNSKSTKKLVVVGDVPYADVFAEGLKSLQNERLIFPGYVTDQQELAALYQNSFAYIHGHKYGGTNPAMLKAMSNKCAILALDTVFNREMLSDGEFGLFFGERENSVATCLQLLEEHPDQLETLRSKVSSGLTDKYNWDHVADNYYETIKALIRPSK</sequence>
<dbReference type="GO" id="GO:0009103">
    <property type="term" value="P:lipopolysaccharide biosynthetic process"/>
    <property type="evidence" value="ECO:0007669"/>
    <property type="project" value="TreeGrafter"/>
</dbReference>
<name>A0A2D1U8Q4_9SPHI</name>
<proteinExistence type="predicted"/>
<dbReference type="SUPFAM" id="SSF53756">
    <property type="entry name" value="UDP-Glycosyltransferase/glycogen phosphorylase"/>
    <property type="match status" value="1"/>
</dbReference>
<evidence type="ECO:0000259" key="3">
    <source>
        <dbReference type="Pfam" id="PF09314"/>
    </source>
</evidence>
<dbReference type="GO" id="GO:0016757">
    <property type="term" value="F:glycosyltransferase activity"/>
    <property type="evidence" value="ECO:0007669"/>
    <property type="project" value="InterPro"/>
</dbReference>
<gene>
    <name evidence="4" type="ORF">CPT03_16675</name>
</gene>
<evidence type="ECO:0000313" key="5">
    <source>
        <dbReference type="Proteomes" id="UP000223749"/>
    </source>
</evidence>
<dbReference type="PANTHER" id="PTHR46401:SF2">
    <property type="entry name" value="GLYCOSYLTRANSFERASE WBBK-RELATED"/>
    <property type="match status" value="1"/>
</dbReference>
<evidence type="ECO:0000313" key="4">
    <source>
        <dbReference type="EMBL" id="ATP57981.1"/>
    </source>
</evidence>
<dbReference type="Pfam" id="PF00534">
    <property type="entry name" value="Glycos_transf_1"/>
    <property type="match status" value="1"/>
</dbReference>
<keyword evidence="1 4" id="KW-0808">Transferase</keyword>